<reference evidence="8 9" key="1">
    <citation type="journal article" date="2020" name="Microbiol. Resour. Announc.">
        <title>Draft Genome Sequence of a Cladosporium Species Isolated from the Mesophotic Ascidian Didemnum maculosum.</title>
        <authorList>
            <person name="Gioti A."/>
            <person name="Siaperas R."/>
            <person name="Nikolaivits E."/>
            <person name="Le Goff G."/>
            <person name="Ouazzani J."/>
            <person name="Kotoulas G."/>
            <person name="Topakas E."/>
        </authorList>
    </citation>
    <scope>NUCLEOTIDE SEQUENCE [LARGE SCALE GENOMIC DNA]</scope>
    <source>
        <strain evidence="8 9">TM138-S3</strain>
    </source>
</reference>
<dbReference type="Gene3D" id="3.10.120.10">
    <property type="entry name" value="Cytochrome b5-like heme/steroid binding domain"/>
    <property type="match status" value="1"/>
</dbReference>
<dbReference type="SUPFAM" id="SSF55856">
    <property type="entry name" value="Cytochrome b5-like heme/steroid binding domain"/>
    <property type="match status" value="1"/>
</dbReference>
<evidence type="ECO:0000256" key="2">
    <source>
        <dbReference type="ARBA" id="ARBA00022723"/>
    </source>
</evidence>
<dbReference type="InterPro" id="IPR018506">
    <property type="entry name" value="Cyt_B5_heme-BS"/>
</dbReference>
<dbReference type="GeneID" id="96010132"/>
<feature type="signal peptide" evidence="6">
    <location>
        <begin position="1"/>
        <end position="17"/>
    </location>
</feature>
<dbReference type="PANTHER" id="PTHR46237">
    <property type="entry name" value="CYTOCHROME B5 REDUCTASE 4 FAMILY MEMBER"/>
    <property type="match status" value="1"/>
</dbReference>
<dbReference type="InterPro" id="IPR036400">
    <property type="entry name" value="Cyt_B5-like_heme/steroid_sf"/>
</dbReference>
<dbReference type="SMART" id="SM01117">
    <property type="entry name" value="Cyt-b5"/>
    <property type="match status" value="1"/>
</dbReference>
<name>A0AB34KBP5_9PEZI</name>
<evidence type="ECO:0000313" key="9">
    <source>
        <dbReference type="Proteomes" id="UP000803884"/>
    </source>
</evidence>
<protein>
    <recommendedName>
        <fullName evidence="7">Cytochrome b5 heme-binding domain-containing protein</fullName>
    </recommendedName>
</protein>
<evidence type="ECO:0000256" key="5">
    <source>
        <dbReference type="SAM" id="MobiDB-lite"/>
    </source>
</evidence>
<dbReference type="GO" id="GO:0020037">
    <property type="term" value="F:heme binding"/>
    <property type="evidence" value="ECO:0007669"/>
    <property type="project" value="UniProtKB-UniRule"/>
</dbReference>
<feature type="region of interest" description="Disordered" evidence="5">
    <location>
        <begin position="23"/>
        <end position="212"/>
    </location>
</feature>
<feature type="chain" id="PRO_5044191688" description="Cytochrome b5 heme-binding domain-containing protein" evidence="6">
    <location>
        <begin position="18"/>
        <end position="318"/>
    </location>
</feature>
<dbReference type="PROSITE" id="PS00191">
    <property type="entry name" value="CYTOCHROME_B5_1"/>
    <property type="match status" value="1"/>
</dbReference>
<feature type="compositionally biased region" description="Pro residues" evidence="5">
    <location>
        <begin position="119"/>
        <end position="163"/>
    </location>
</feature>
<dbReference type="EMBL" id="JAAQHG020000048">
    <property type="protein sequence ID" value="KAL1582537.1"/>
    <property type="molecule type" value="Genomic_DNA"/>
</dbReference>
<organism evidence="8 9">
    <name type="scientific">Cladosporium halotolerans</name>
    <dbReference type="NCBI Taxonomy" id="1052096"/>
    <lineage>
        <taxon>Eukaryota</taxon>
        <taxon>Fungi</taxon>
        <taxon>Dikarya</taxon>
        <taxon>Ascomycota</taxon>
        <taxon>Pezizomycotina</taxon>
        <taxon>Dothideomycetes</taxon>
        <taxon>Dothideomycetidae</taxon>
        <taxon>Cladosporiales</taxon>
        <taxon>Cladosporiaceae</taxon>
        <taxon>Cladosporium</taxon>
    </lineage>
</organism>
<dbReference type="PANTHER" id="PTHR46237:SF1">
    <property type="entry name" value="CYTOCHROME B5 REDUCTASE 4"/>
    <property type="match status" value="1"/>
</dbReference>
<comment type="similarity">
    <text evidence="4">Belongs to the cytochrome b5 family.</text>
</comment>
<keyword evidence="2 4" id="KW-0479">Metal-binding</keyword>
<gene>
    <name evidence="8" type="ORF">WHR41_08690</name>
</gene>
<keyword evidence="9" id="KW-1185">Reference proteome</keyword>
<feature type="compositionally biased region" description="Polar residues" evidence="5">
    <location>
        <begin position="85"/>
        <end position="104"/>
    </location>
</feature>
<dbReference type="GO" id="GO:0046872">
    <property type="term" value="F:metal ion binding"/>
    <property type="evidence" value="ECO:0007669"/>
    <property type="project" value="UniProtKB-UniRule"/>
</dbReference>
<keyword evidence="1 4" id="KW-0349">Heme</keyword>
<feature type="compositionally biased region" description="Polar residues" evidence="5">
    <location>
        <begin position="183"/>
        <end position="195"/>
    </location>
</feature>
<dbReference type="GO" id="GO:0004128">
    <property type="term" value="F:cytochrome-b5 reductase activity, acting on NAD(P)H"/>
    <property type="evidence" value="ECO:0007669"/>
    <property type="project" value="TreeGrafter"/>
</dbReference>
<evidence type="ECO:0000313" key="8">
    <source>
        <dbReference type="EMBL" id="KAL1582537.1"/>
    </source>
</evidence>
<dbReference type="InterPro" id="IPR051872">
    <property type="entry name" value="Cytochrome_b5/Flavoprotein_Rdt"/>
</dbReference>
<dbReference type="PROSITE" id="PS50255">
    <property type="entry name" value="CYTOCHROME_B5_2"/>
    <property type="match status" value="1"/>
</dbReference>
<dbReference type="Proteomes" id="UP000803884">
    <property type="component" value="Unassembled WGS sequence"/>
</dbReference>
<evidence type="ECO:0000256" key="1">
    <source>
        <dbReference type="ARBA" id="ARBA00022617"/>
    </source>
</evidence>
<feature type="compositionally biased region" description="Low complexity" evidence="5">
    <location>
        <begin position="105"/>
        <end position="118"/>
    </location>
</feature>
<evidence type="ECO:0000259" key="7">
    <source>
        <dbReference type="PROSITE" id="PS50255"/>
    </source>
</evidence>
<sequence length="318" mass="34062">MGYWSLAILVISVSFLAYRNPEATRNALPPWLRSKKEERASSEEQAPKPSSTTQEDAKTEKTKDDTPAFSVSEPQESDEGDDSTPKSTAVQTKQDVPTFSLDQEPSNNTVPTPATNSTPTPPTKTNMPPPSKPPTSTLMPPPAPKPSTLMPPPSRPTPLPNRSPAPGLRVPTTGPLPNRGPPANSQQRAGASSSGRGKILLSPGHSPMDWAALSRDPKANLAGVPGLQRVTPSQLKTMTGRKGKPAWSSYMGKVYNITPYLPFHPGGEPELMKAAGRDGGKLFMEVHPWVNWEGMLGSCVVGILVSESEAKSELDDMD</sequence>
<feature type="compositionally biased region" description="Basic and acidic residues" evidence="5">
    <location>
        <begin position="55"/>
        <end position="66"/>
    </location>
</feature>
<keyword evidence="3 4" id="KW-0408">Iron</keyword>
<comment type="caution">
    <text evidence="8">The sequence shown here is derived from an EMBL/GenBank/DDBJ whole genome shotgun (WGS) entry which is preliminary data.</text>
</comment>
<proteinExistence type="inferred from homology"/>
<keyword evidence="6" id="KW-0732">Signal</keyword>
<dbReference type="FunFam" id="3.10.120.10:FF:000001">
    <property type="entry name" value="Cytochrome b5 reductase 4"/>
    <property type="match status" value="1"/>
</dbReference>
<dbReference type="GO" id="GO:0005737">
    <property type="term" value="C:cytoplasm"/>
    <property type="evidence" value="ECO:0007669"/>
    <property type="project" value="TreeGrafter"/>
</dbReference>
<dbReference type="InterPro" id="IPR001199">
    <property type="entry name" value="Cyt_B5-like_heme/steroid-bd"/>
</dbReference>
<evidence type="ECO:0000256" key="4">
    <source>
        <dbReference type="RuleBase" id="RU362121"/>
    </source>
</evidence>
<evidence type="ECO:0000256" key="3">
    <source>
        <dbReference type="ARBA" id="ARBA00023004"/>
    </source>
</evidence>
<dbReference type="AlphaFoldDB" id="A0AB34KBP5"/>
<feature type="compositionally biased region" description="Basic and acidic residues" evidence="5">
    <location>
        <begin position="34"/>
        <end position="46"/>
    </location>
</feature>
<dbReference type="Pfam" id="PF00173">
    <property type="entry name" value="Cyt-b5"/>
    <property type="match status" value="1"/>
</dbReference>
<dbReference type="RefSeq" id="XP_069225644.1">
    <property type="nucleotide sequence ID" value="XM_069377294.1"/>
</dbReference>
<feature type="domain" description="Cytochrome b5 heme-binding" evidence="7">
    <location>
        <begin position="227"/>
        <end position="305"/>
    </location>
</feature>
<accession>A0AB34KBP5</accession>
<evidence type="ECO:0000256" key="6">
    <source>
        <dbReference type="SAM" id="SignalP"/>
    </source>
</evidence>